<dbReference type="EMBL" id="OC001840">
    <property type="protein sequence ID" value="CAD7260775.1"/>
    <property type="molecule type" value="Genomic_DNA"/>
</dbReference>
<evidence type="ECO:0000256" key="1">
    <source>
        <dbReference type="SAM" id="MobiDB-lite"/>
    </source>
</evidence>
<proteinExistence type="predicted"/>
<feature type="compositionally biased region" description="Basic residues" evidence="1">
    <location>
        <begin position="1"/>
        <end position="10"/>
    </location>
</feature>
<feature type="region of interest" description="Disordered" evidence="1">
    <location>
        <begin position="99"/>
        <end position="148"/>
    </location>
</feature>
<dbReference type="AlphaFoldDB" id="A0A7R9AUQ0"/>
<feature type="compositionally biased region" description="Low complexity" evidence="1">
    <location>
        <begin position="14"/>
        <end position="24"/>
    </location>
</feature>
<reference evidence="2" key="1">
    <citation type="submission" date="2020-11" db="EMBL/GenBank/DDBJ databases">
        <authorList>
            <person name="Tran Van P."/>
        </authorList>
    </citation>
    <scope>NUCLEOTIDE SEQUENCE</scope>
</reference>
<accession>A0A7R9AUQ0</accession>
<protein>
    <submittedName>
        <fullName evidence="2">Uncharacterized protein</fullName>
    </submittedName>
</protein>
<sequence length="334" mass="38542">MCRTKTGVRRRQTDVTPTVSTTPPINKTPFGDNKQPTVYRPSGSSKRPSQENEYHPVSTRRPTNNNYNEPLITTRPRPQEEFEWITEQPLSIQRYSDATLDPLPSINTPSPPLREYRPREPLPNDSWKTTPRSPSTRRPQNTRPETDLKPTACEWNIVLFGISVPPPSFRDFEIGLLKMDTHTKSPSVPQEPEYKQRSPCLLSIKGPSLRRASHNPDSRRSDQTSWKQRVVPPQKIRLTNHEISLRRMCGDLMVVISEKQEAGIKRVTYLAPSWSRHFEVWDLIDLTFNRRDMWLTPVARYCNDLIDTLNVDFILFIGVQSTASDAPLEACRDR</sequence>
<feature type="region of interest" description="Disordered" evidence="1">
    <location>
        <begin position="1"/>
        <end position="81"/>
    </location>
</feature>
<feature type="compositionally biased region" description="Polar residues" evidence="1">
    <location>
        <begin position="126"/>
        <end position="143"/>
    </location>
</feature>
<gene>
    <name evidence="2" type="ORF">TSIB3V08_LOCUS4935</name>
</gene>
<organism evidence="2">
    <name type="scientific">Timema shepardi</name>
    <name type="common">Walking stick</name>
    <dbReference type="NCBI Taxonomy" id="629360"/>
    <lineage>
        <taxon>Eukaryota</taxon>
        <taxon>Metazoa</taxon>
        <taxon>Ecdysozoa</taxon>
        <taxon>Arthropoda</taxon>
        <taxon>Hexapoda</taxon>
        <taxon>Insecta</taxon>
        <taxon>Pterygota</taxon>
        <taxon>Neoptera</taxon>
        <taxon>Polyneoptera</taxon>
        <taxon>Phasmatodea</taxon>
        <taxon>Timematodea</taxon>
        <taxon>Timematoidea</taxon>
        <taxon>Timematidae</taxon>
        <taxon>Timema</taxon>
    </lineage>
</organism>
<name>A0A7R9AUQ0_TIMSH</name>
<evidence type="ECO:0000313" key="2">
    <source>
        <dbReference type="EMBL" id="CAD7260775.1"/>
    </source>
</evidence>
<feature type="region of interest" description="Disordered" evidence="1">
    <location>
        <begin position="205"/>
        <end position="227"/>
    </location>
</feature>